<sequence length="54" mass="6279">MPLRTCRLCRRSSTAAMVVRQPEIEEDRRRRPRFSGEVVDWGREPVEKSPAALP</sequence>
<dbReference type="EMBL" id="GBRH01172977">
    <property type="protein sequence ID" value="JAE24919.1"/>
    <property type="molecule type" value="Transcribed_RNA"/>
</dbReference>
<evidence type="ECO:0000256" key="1">
    <source>
        <dbReference type="SAM" id="MobiDB-lite"/>
    </source>
</evidence>
<name>A0A0A9GNA5_ARUDO</name>
<feature type="region of interest" description="Disordered" evidence="1">
    <location>
        <begin position="24"/>
        <end position="54"/>
    </location>
</feature>
<reference evidence="2" key="2">
    <citation type="journal article" date="2015" name="Data Brief">
        <title>Shoot transcriptome of the giant reed, Arundo donax.</title>
        <authorList>
            <person name="Barrero R.A."/>
            <person name="Guerrero F.D."/>
            <person name="Moolhuijzen P."/>
            <person name="Goolsby J.A."/>
            <person name="Tidwell J."/>
            <person name="Bellgard S.E."/>
            <person name="Bellgard M.I."/>
        </authorList>
    </citation>
    <scope>NUCLEOTIDE SEQUENCE</scope>
    <source>
        <tissue evidence="2">Shoot tissue taken approximately 20 cm above the soil surface</tissue>
    </source>
</reference>
<accession>A0A0A9GNA5</accession>
<reference evidence="2" key="1">
    <citation type="submission" date="2014-09" db="EMBL/GenBank/DDBJ databases">
        <authorList>
            <person name="Magalhaes I.L.F."/>
            <person name="Oliveira U."/>
            <person name="Santos F.R."/>
            <person name="Vidigal T.H.D.A."/>
            <person name="Brescovit A.D."/>
            <person name="Santos A.J."/>
        </authorList>
    </citation>
    <scope>NUCLEOTIDE SEQUENCE</scope>
    <source>
        <tissue evidence="2">Shoot tissue taken approximately 20 cm above the soil surface</tissue>
    </source>
</reference>
<organism evidence="2">
    <name type="scientific">Arundo donax</name>
    <name type="common">Giant reed</name>
    <name type="synonym">Donax arundinaceus</name>
    <dbReference type="NCBI Taxonomy" id="35708"/>
    <lineage>
        <taxon>Eukaryota</taxon>
        <taxon>Viridiplantae</taxon>
        <taxon>Streptophyta</taxon>
        <taxon>Embryophyta</taxon>
        <taxon>Tracheophyta</taxon>
        <taxon>Spermatophyta</taxon>
        <taxon>Magnoliopsida</taxon>
        <taxon>Liliopsida</taxon>
        <taxon>Poales</taxon>
        <taxon>Poaceae</taxon>
        <taxon>PACMAD clade</taxon>
        <taxon>Arundinoideae</taxon>
        <taxon>Arundineae</taxon>
        <taxon>Arundo</taxon>
    </lineage>
</organism>
<proteinExistence type="predicted"/>
<dbReference type="AlphaFoldDB" id="A0A0A9GNA5"/>
<protein>
    <submittedName>
        <fullName evidence="2">Uncharacterized protein</fullName>
    </submittedName>
</protein>
<evidence type="ECO:0000313" key="2">
    <source>
        <dbReference type="EMBL" id="JAE24919.1"/>
    </source>
</evidence>